<dbReference type="AlphaFoldDB" id="A0A6J6N7F2"/>
<keyword evidence="1" id="KW-0472">Membrane</keyword>
<keyword evidence="1" id="KW-1133">Transmembrane helix</keyword>
<feature type="transmembrane region" description="Helical" evidence="1">
    <location>
        <begin position="12"/>
        <end position="30"/>
    </location>
</feature>
<reference evidence="2" key="1">
    <citation type="submission" date="2020-05" db="EMBL/GenBank/DDBJ databases">
        <authorList>
            <person name="Chiriac C."/>
            <person name="Salcher M."/>
            <person name="Ghai R."/>
            <person name="Kavagutti S V."/>
        </authorList>
    </citation>
    <scope>NUCLEOTIDE SEQUENCE</scope>
</reference>
<name>A0A6J6N7F2_9ZZZZ</name>
<dbReference type="EMBL" id="CAEZXJ010000037">
    <property type="protein sequence ID" value="CAB4682550.1"/>
    <property type="molecule type" value="Genomic_DNA"/>
</dbReference>
<gene>
    <name evidence="2" type="ORF">UFOPK2372_00342</name>
</gene>
<evidence type="ECO:0000313" key="2">
    <source>
        <dbReference type="EMBL" id="CAB4682550.1"/>
    </source>
</evidence>
<proteinExistence type="predicted"/>
<dbReference type="PANTHER" id="PTHR35007">
    <property type="entry name" value="INTEGRAL MEMBRANE PROTEIN-RELATED"/>
    <property type="match status" value="1"/>
</dbReference>
<dbReference type="PANTHER" id="PTHR35007:SF3">
    <property type="entry name" value="POSSIBLE CONSERVED ALANINE RICH MEMBRANE PROTEIN"/>
    <property type="match status" value="1"/>
</dbReference>
<evidence type="ECO:0000256" key="1">
    <source>
        <dbReference type="SAM" id="Phobius"/>
    </source>
</evidence>
<sequence length="245" mass="27034">MNYSWKSLFKHSHYRTILIGLFAGLIVFILTRSLILSSPFALLTTGSHFAISRGKKNKFATQLSNAWPEVIDHLISGISSGLSLAESLTGLANRGPEIVRPAFREFHFQLQNDGDFSGGIQKLKAYFSDQNSDQIFEAILLSKSLGGNELMSILRTVGDFIRQDVALRKEIEIKHGWVKNSAHLSAAAPWLLLLLLSTQPGTVNSYSTPTGALILAAGVGMTALAYIWMNYLGRLPRVPRVFSQQ</sequence>
<accession>A0A6J6N7F2</accession>
<feature type="transmembrane region" description="Helical" evidence="1">
    <location>
        <begin position="210"/>
        <end position="229"/>
    </location>
</feature>
<keyword evidence="1" id="KW-0812">Transmembrane</keyword>
<organism evidence="2">
    <name type="scientific">freshwater metagenome</name>
    <dbReference type="NCBI Taxonomy" id="449393"/>
    <lineage>
        <taxon>unclassified sequences</taxon>
        <taxon>metagenomes</taxon>
        <taxon>ecological metagenomes</taxon>
    </lineage>
</organism>
<protein>
    <submittedName>
        <fullName evidence="2">Unannotated protein</fullName>
    </submittedName>
</protein>